<dbReference type="Proteomes" id="UP000663828">
    <property type="component" value="Unassembled WGS sequence"/>
</dbReference>
<accession>A0A813WH84</accession>
<dbReference type="SUPFAM" id="SSF47473">
    <property type="entry name" value="EF-hand"/>
    <property type="match status" value="1"/>
</dbReference>
<evidence type="ECO:0000313" key="3">
    <source>
        <dbReference type="EMBL" id="CAF1636778.1"/>
    </source>
</evidence>
<evidence type="ECO:0000313" key="6">
    <source>
        <dbReference type="Proteomes" id="UP000663852"/>
    </source>
</evidence>
<dbReference type="EMBL" id="CAJNOR010008726">
    <property type="protein sequence ID" value="CAF1636778.1"/>
    <property type="molecule type" value="Genomic_DNA"/>
</dbReference>
<dbReference type="OrthoDB" id="9982413at2759"/>
<dbReference type="EMBL" id="CAJNOJ010000023">
    <property type="protein sequence ID" value="CAF0855888.1"/>
    <property type="molecule type" value="Genomic_DNA"/>
</dbReference>
<dbReference type="AlphaFoldDB" id="A0A813WH84"/>
<evidence type="ECO:0000259" key="1">
    <source>
        <dbReference type="PROSITE" id="PS50222"/>
    </source>
</evidence>
<dbReference type="EMBL" id="CAJNOR010008930">
    <property type="protein sequence ID" value="CAF1639225.1"/>
    <property type="molecule type" value="Genomic_DNA"/>
</dbReference>
<dbReference type="Gene3D" id="1.10.238.10">
    <property type="entry name" value="EF-hand"/>
    <property type="match status" value="1"/>
</dbReference>
<dbReference type="PROSITE" id="PS50222">
    <property type="entry name" value="EF_HAND_2"/>
    <property type="match status" value="1"/>
</dbReference>
<organism evidence="2 6">
    <name type="scientific">Adineta ricciae</name>
    <name type="common">Rotifer</name>
    <dbReference type="NCBI Taxonomy" id="249248"/>
    <lineage>
        <taxon>Eukaryota</taxon>
        <taxon>Metazoa</taxon>
        <taxon>Spiralia</taxon>
        <taxon>Gnathifera</taxon>
        <taxon>Rotifera</taxon>
        <taxon>Eurotatoria</taxon>
        <taxon>Bdelloidea</taxon>
        <taxon>Adinetida</taxon>
        <taxon>Adinetidae</taxon>
        <taxon>Adineta</taxon>
    </lineage>
</organism>
<gene>
    <name evidence="2" type="ORF">EDS130_LOCUS7553</name>
    <name evidence="3" type="ORF">XAT740_LOCUS52610</name>
    <name evidence="4" type="ORF">XAT740_LOCUS53017</name>
</gene>
<feature type="domain" description="EF-hand" evidence="1">
    <location>
        <begin position="109"/>
        <end position="134"/>
    </location>
</feature>
<keyword evidence="5" id="KW-1185">Reference proteome</keyword>
<evidence type="ECO:0000313" key="4">
    <source>
        <dbReference type="EMBL" id="CAF1639225.1"/>
    </source>
</evidence>
<dbReference type="Proteomes" id="UP000663852">
    <property type="component" value="Unassembled WGS sequence"/>
</dbReference>
<proteinExistence type="predicted"/>
<name>A0A813WH84_ADIRI</name>
<dbReference type="InterPro" id="IPR002048">
    <property type="entry name" value="EF_hand_dom"/>
</dbReference>
<evidence type="ECO:0000313" key="2">
    <source>
        <dbReference type="EMBL" id="CAF0855888.1"/>
    </source>
</evidence>
<comment type="caution">
    <text evidence="2">The sequence shown here is derived from an EMBL/GenBank/DDBJ whole genome shotgun (WGS) entry which is preliminary data.</text>
</comment>
<evidence type="ECO:0000313" key="5">
    <source>
        <dbReference type="Proteomes" id="UP000663828"/>
    </source>
</evidence>
<sequence>MSLEVLAEQQQLRQTTPLFNAELINKYSKYVKTIGKRVVEVEFCWFQANPCQSFRLRMTEKQFLEAQKHIHSKKLLNMKFEQFTDLIAPVFAHNAADINDFILRSTYDRLFDQKSNGTVDQEEFHSLLKLLKAFNRNQNDLERNFYLYETLRQTFAHRNNHISFQEFCEFVKCGYVRELLMG</sequence>
<reference evidence="2" key="1">
    <citation type="submission" date="2021-02" db="EMBL/GenBank/DDBJ databases">
        <authorList>
            <person name="Nowell W R."/>
        </authorList>
    </citation>
    <scope>NUCLEOTIDE SEQUENCE</scope>
</reference>
<protein>
    <recommendedName>
        <fullName evidence="1">EF-hand domain-containing protein</fullName>
    </recommendedName>
</protein>
<dbReference type="InterPro" id="IPR011992">
    <property type="entry name" value="EF-hand-dom_pair"/>
</dbReference>
<dbReference type="GO" id="GO:0005509">
    <property type="term" value="F:calcium ion binding"/>
    <property type="evidence" value="ECO:0007669"/>
    <property type="project" value="InterPro"/>
</dbReference>